<evidence type="ECO:0000256" key="2">
    <source>
        <dbReference type="ARBA" id="ARBA00006597"/>
    </source>
</evidence>
<dbReference type="GO" id="GO:0047134">
    <property type="term" value="F:protein-disulfide reductase [NAD(P)H] activity"/>
    <property type="evidence" value="ECO:0007669"/>
    <property type="project" value="TreeGrafter"/>
</dbReference>
<dbReference type="GO" id="GO:0046872">
    <property type="term" value="F:metal ion binding"/>
    <property type="evidence" value="ECO:0007669"/>
    <property type="project" value="UniProtKB-KW"/>
</dbReference>
<keyword evidence="10 12" id="KW-1015">Disulfide bond</keyword>
<feature type="binding site" evidence="12">
    <location>
        <position position="56"/>
    </location>
    <ligand>
        <name>[4Fe-4S] cluster</name>
        <dbReference type="ChEBI" id="CHEBI:49883"/>
    </ligand>
</feature>
<dbReference type="GO" id="GO:0035731">
    <property type="term" value="F:dinitrosyl-iron complex binding"/>
    <property type="evidence" value="ECO:0007669"/>
    <property type="project" value="UniProtKB-UniRule"/>
</dbReference>
<keyword evidence="3 12" id="KW-0004">4Fe-4S</keyword>
<dbReference type="AlphaFoldDB" id="A0A7T4EFF8"/>
<dbReference type="RefSeq" id="WP_005390421.1">
    <property type="nucleotide sequence ID" value="NZ_CP066007.1"/>
</dbReference>
<dbReference type="Proteomes" id="UP000596145">
    <property type="component" value="Chromosome"/>
</dbReference>
<keyword evidence="4 12" id="KW-0963">Cytoplasm</keyword>
<evidence type="ECO:0000256" key="3">
    <source>
        <dbReference type="ARBA" id="ARBA00022485"/>
    </source>
</evidence>
<comment type="PTM">
    <text evidence="12">Upon Fe-S cluster removal intramolecular disulfide bonds are formed.</text>
</comment>
<feature type="binding site" evidence="12">
    <location>
        <position position="53"/>
    </location>
    <ligand>
        <name>[4Fe-4S] cluster</name>
        <dbReference type="ChEBI" id="CHEBI:49883"/>
    </ligand>
</feature>
<evidence type="ECO:0000256" key="7">
    <source>
        <dbReference type="ARBA" id="ARBA00023014"/>
    </source>
</evidence>
<gene>
    <name evidence="12" type="primary">whiB</name>
    <name evidence="14" type="ORF">I6I10_13305</name>
    <name evidence="15" type="ORF">I6J21_03075</name>
</gene>
<dbReference type="PROSITE" id="PS51674">
    <property type="entry name" value="4FE4S_WBL"/>
    <property type="match status" value="1"/>
</dbReference>
<name>A0A7T4EFF8_9CORY</name>
<reference evidence="14 16" key="1">
    <citation type="submission" date="2020-12" db="EMBL/GenBank/DDBJ databases">
        <title>FDA dAtabase for Regulatory Grade micrObial Sequences (FDA-ARGOS): Supporting development and validation of Infectious Disease Dx tests.</title>
        <authorList>
            <person name="Sproer C."/>
            <person name="Gronow S."/>
            <person name="Severitt S."/>
            <person name="Schroder I."/>
            <person name="Tallon L."/>
            <person name="Sadzewicz L."/>
            <person name="Zhao X."/>
            <person name="Boylan J."/>
            <person name="Ott S."/>
            <person name="Bowen H."/>
            <person name="Vavikolanu K."/>
            <person name="Mehta A."/>
            <person name="Aluvathingal J."/>
            <person name="Nadendla S."/>
            <person name="Lowell S."/>
            <person name="Myers T."/>
            <person name="Yan Y."/>
            <person name="Sichtig H."/>
        </authorList>
    </citation>
    <scope>NUCLEOTIDE SEQUENCE [LARGE SCALE GENOMIC DNA]</scope>
    <source>
        <strain evidence="14 16">FDAARGOS_1053</strain>
        <strain evidence="15">FDAARGOS_1191</strain>
    </source>
</reference>
<evidence type="ECO:0000256" key="10">
    <source>
        <dbReference type="ARBA" id="ARBA00023157"/>
    </source>
</evidence>
<keyword evidence="11 12" id="KW-0804">Transcription</keyword>
<evidence type="ECO:0000313" key="14">
    <source>
        <dbReference type="EMBL" id="QQB46386.1"/>
    </source>
</evidence>
<comment type="subcellular location">
    <subcellularLocation>
        <location evidence="1 12">Cytoplasm</location>
    </subcellularLocation>
</comment>
<evidence type="ECO:0000256" key="4">
    <source>
        <dbReference type="ARBA" id="ARBA00022490"/>
    </source>
</evidence>
<evidence type="ECO:0000256" key="11">
    <source>
        <dbReference type="ARBA" id="ARBA00023163"/>
    </source>
</evidence>
<keyword evidence="5 12" id="KW-0479">Metal-binding</keyword>
<evidence type="ECO:0000256" key="9">
    <source>
        <dbReference type="ARBA" id="ARBA00023125"/>
    </source>
</evidence>
<evidence type="ECO:0000313" key="15">
    <source>
        <dbReference type="EMBL" id="QRP71789.1"/>
    </source>
</evidence>
<evidence type="ECO:0000256" key="5">
    <source>
        <dbReference type="ARBA" id="ARBA00022723"/>
    </source>
</evidence>
<dbReference type="EMBL" id="CP066007">
    <property type="protein sequence ID" value="QQB46386.1"/>
    <property type="molecule type" value="Genomic_DNA"/>
</dbReference>
<organism evidence="14 16">
    <name type="scientific">Corynebacterium glucuronolyticum</name>
    <dbReference type="NCBI Taxonomy" id="39791"/>
    <lineage>
        <taxon>Bacteria</taxon>
        <taxon>Bacillati</taxon>
        <taxon>Actinomycetota</taxon>
        <taxon>Actinomycetes</taxon>
        <taxon>Mycobacteriales</taxon>
        <taxon>Corynebacteriaceae</taxon>
        <taxon>Corynebacterium</taxon>
    </lineage>
</organism>
<keyword evidence="7 12" id="KW-0411">Iron-sulfur</keyword>
<dbReference type="HAMAP" id="MF_01479">
    <property type="entry name" value="WhiB"/>
    <property type="match status" value="1"/>
</dbReference>
<accession>A0A7T4EFF8</accession>
<dbReference type="Pfam" id="PF02467">
    <property type="entry name" value="Whib"/>
    <property type="match status" value="1"/>
</dbReference>
<evidence type="ECO:0000256" key="6">
    <source>
        <dbReference type="ARBA" id="ARBA00023004"/>
    </source>
</evidence>
<dbReference type="GO" id="GO:0003677">
    <property type="term" value="F:DNA binding"/>
    <property type="evidence" value="ECO:0007669"/>
    <property type="project" value="UniProtKB-UniRule"/>
</dbReference>
<dbReference type="GO" id="GO:0051539">
    <property type="term" value="F:4 iron, 4 sulfur cluster binding"/>
    <property type="evidence" value="ECO:0007669"/>
    <property type="project" value="UniProtKB-UniRule"/>
</dbReference>
<dbReference type="GO" id="GO:0005737">
    <property type="term" value="C:cytoplasm"/>
    <property type="evidence" value="ECO:0007669"/>
    <property type="project" value="UniProtKB-SubCell"/>
</dbReference>
<dbReference type="InterPro" id="IPR003482">
    <property type="entry name" value="Whib"/>
</dbReference>
<dbReference type="GeneID" id="92759316"/>
<comment type="PTM">
    <text evidence="12">The Fe-S cluster can be nitrosylated by nitric oxide (NO).</text>
</comment>
<evidence type="ECO:0000256" key="12">
    <source>
        <dbReference type="HAMAP-Rule" id="MF_01479"/>
    </source>
</evidence>
<dbReference type="GO" id="GO:0045454">
    <property type="term" value="P:cell redox homeostasis"/>
    <property type="evidence" value="ECO:0007669"/>
    <property type="project" value="TreeGrafter"/>
</dbReference>
<dbReference type="Proteomes" id="UP000617681">
    <property type="component" value="Chromosome"/>
</dbReference>
<dbReference type="PANTHER" id="PTHR38839:SF5">
    <property type="entry name" value="TRANSCRIPTIONAL REGULATOR WHID"/>
    <property type="match status" value="1"/>
</dbReference>
<dbReference type="InterPro" id="IPR034768">
    <property type="entry name" value="4FE4S_WBL"/>
</dbReference>
<dbReference type="EMBL" id="CP069534">
    <property type="protein sequence ID" value="QRP71789.1"/>
    <property type="molecule type" value="Genomic_DNA"/>
</dbReference>
<evidence type="ECO:0000256" key="8">
    <source>
        <dbReference type="ARBA" id="ARBA00023015"/>
    </source>
</evidence>
<feature type="binding site" evidence="12">
    <location>
        <position position="23"/>
    </location>
    <ligand>
        <name>[4Fe-4S] cluster</name>
        <dbReference type="ChEBI" id="CHEBI:49883"/>
    </ligand>
</feature>
<evidence type="ECO:0000256" key="1">
    <source>
        <dbReference type="ARBA" id="ARBA00004496"/>
    </source>
</evidence>
<evidence type="ECO:0000259" key="13">
    <source>
        <dbReference type="PROSITE" id="PS51674"/>
    </source>
</evidence>
<keyword evidence="6 12" id="KW-0408">Iron</keyword>
<protein>
    <recommendedName>
        <fullName evidence="12">Transcriptional regulator WhiB</fullName>
    </recommendedName>
</protein>
<keyword evidence="8 12" id="KW-0805">Transcription regulation</keyword>
<comment type="similarity">
    <text evidence="2 12">Belongs to the WhiB family.</text>
</comment>
<keyword evidence="9 12" id="KW-0238">DNA-binding</keyword>
<proteinExistence type="inferred from homology"/>
<evidence type="ECO:0000313" key="16">
    <source>
        <dbReference type="Proteomes" id="UP000596145"/>
    </source>
</evidence>
<dbReference type="GO" id="GO:0045892">
    <property type="term" value="P:negative regulation of DNA-templated transcription"/>
    <property type="evidence" value="ECO:0007669"/>
    <property type="project" value="TreeGrafter"/>
</dbReference>
<dbReference type="PANTHER" id="PTHR38839">
    <property type="entry name" value="TRANSCRIPTIONAL REGULATOR WHID-RELATED"/>
    <property type="match status" value="1"/>
</dbReference>
<comment type="function">
    <text evidence="12">Acts as a transcriptional regulator. Probably redox-responsive. The apo- but not holo-form probably binds DNA.</text>
</comment>
<comment type="cofactor">
    <cofactor evidence="12">
        <name>[4Fe-4S] cluster</name>
        <dbReference type="ChEBI" id="CHEBI:49883"/>
    </cofactor>
    <text evidence="12">Binds 1 [4Fe-4S] cluster per subunit. Following nitrosylation of the [4Fe-4S] cluster binds 1 [4Fe-8(NO)] cluster per subunit.</text>
</comment>
<feature type="domain" description="4Fe-4S Wbl-type" evidence="13">
    <location>
        <begin position="22"/>
        <end position="86"/>
    </location>
</feature>
<feature type="binding site" evidence="12">
    <location>
        <position position="62"/>
    </location>
    <ligand>
        <name>[4Fe-4S] cluster</name>
        <dbReference type="ChEBI" id="CHEBI:49883"/>
    </ligand>
</feature>
<dbReference type="OrthoDB" id="4954884at2"/>
<sequence>MPQPKKLPGPQLDVWDWQVHGSCRGKDSSFFFHPEGERGRARTRRELRAKAICNVCPVLEQCRNHALKVAEPYGIWGGLSEAERDSILHPRKRRHAMAKV</sequence>